<reference evidence="1 2" key="1">
    <citation type="submission" date="2019-10" db="EMBL/GenBank/DDBJ databases">
        <title>Roseburia spp. ameliorate alcoholic fatty liver via restoration of gut barrier function.</title>
        <authorList>
            <person name="Seo B."/>
            <person name="Ko G."/>
        </authorList>
    </citation>
    <scope>NUCLEOTIDE SEQUENCE [LARGE SCALE GENOMIC DNA]</scope>
    <source>
        <strain evidence="1 2">SNUG30017</strain>
    </source>
</reference>
<evidence type="ECO:0000313" key="1">
    <source>
        <dbReference type="EMBL" id="MVQ47143.1"/>
    </source>
</evidence>
<dbReference type="SUPFAM" id="SSF88659">
    <property type="entry name" value="Sigma3 and sigma4 domains of RNA polymerase sigma factors"/>
    <property type="match status" value="1"/>
</dbReference>
<proteinExistence type="predicted"/>
<gene>
    <name evidence="1" type="ORF">GCK47_15990</name>
</gene>
<dbReference type="RefSeq" id="WP_157350976.1">
    <property type="nucleotide sequence ID" value="NZ_WGGT01000024.1"/>
</dbReference>
<evidence type="ECO:0000313" key="2">
    <source>
        <dbReference type="Proteomes" id="UP000479531"/>
    </source>
</evidence>
<dbReference type="InterPro" id="IPR013324">
    <property type="entry name" value="RNA_pol_sigma_r3/r4-like"/>
</dbReference>
<organism evidence="1 2">
    <name type="scientific">Roseburia intestinalis</name>
    <dbReference type="NCBI Taxonomy" id="166486"/>
    <lineage>
        <taxon>Bacteria</taxon>
        <taxon>Bacillati</taxon>
        <taxon>Bacillota</taxon>
        <taxon>Clostridia</taxon>
        <taxon>Lachnospirales</taxon>
        <taxon>Lachnospiraceae</taxon>
        <taxon>Roseburia</taxon>
    </lineage>
</organism>
<dbReference type="Proteomes" id="UP000479531">
    <property type="component" value="Unassembled WGS sequence"/>
</dbReference>
<dbReference type="EMBL" id="WGGT01000024">
    <property type="protein sequence ID" value="MVQ47143.1"/>
    <property type="molecule type" value="Genomic_DNA"/>
</dbReference>
<sequence length="152" mass="18083">MEEQVKSMEEVKQYLNSCLSAKREVEQLETDIAYFRAEKMSVRHTLDGMPRGSDHKDLSDYIVKLEELEKKLLRARYKRVAIYTQIFDQIEKMEDDMERELLTYRYLKGHTWEKVADEMYLSYGYCHKVHNKALEHFASVCTSSTERVALEL</sequence>
<comment type="caution">
    <text evidence="1">The sequence shown here is derived from an EMBL/GenBank/DDBJ whole genome shotgun (WGS) entry which is preliminary data.</text>
</comment>
<dbReference type="AlphaFoldDB" id="A0A6L6XK32"/>
<protein>
    <submittedName>
        <fullName evidence="1">Uncharacterized protein</fullName>
    </submittedName>
</protein>
<name>A0A6L6XK32_9FIRM</name>
<accession>A0A6L6XK32</accession>